<gene>
    <name evidence="2" type="ORF">AB852_03775</name>
</gene>
<feature type="signal peptide" evidence="1">
    <location>
        <begin position="1"/>
        <end position="27"/>
    </location>
</feature>
<comment type="caution">
    <text evidence="2">The sequence shown here is derived from an EMBL/GenBank/DDBJ whole genome shotgun (WGS) entry which is preliminary data.</text>
</comment>
<feature type="chain" id="PRO_5038663924" description="Ig-like domain-containing protein" evidence="1">
    <location>
        <begin position="28"/>
        <end position="133"/>
    </location>
</feature>
<dbReference type="Proteomes" id="UP000186455">
    <property type="component" value="Unassembled WGS sequence"/>
</dbReference>
<evidence type="ECO:0000256" key="1">
    <source>
        <dbReference type="SAM" id="SignalP"/>
    </source>
</evidence>
<sequence>MNRSTRIRGAALAAVALLVAGTATTAAADKSGDSTAATSAKAAAPMFTRVEAPDVLDVRGGQRGEVIVQCPSGMQAVSGGHWQSLGDKFTVLFSASVPLGGNTGGWSVQINNWGTQNVYLMAEALCVDSSQIG</sequence>
<protein>
    <recommendedName>
        <fullName evidence="4">Ig-like domain-containing protein</fullName>
    </recommendedName>
</protein>
<accession>A0A1Q4VDS0</accession>
<proteinExistence type="predicted"/>
<evidence type="ECO:0000313" key="3">
    <source>
        <dbReference type="Proteomes" id="UP000186455"/>
    </source>
</evidence>
<dbReference type="EMBL" id="LFBV01000001">
    <property type="protein sequence ID" value="OKH95870.1"/>
    <property type="molecule type" value="Genomic_DNA"/>
</dbReference>
<keyword evidence="3" id="KW-1185">Reference proteome</keyword>
<dbReference type="AlphaFoldDB" id="A0A1Q4VDS0"/>
<reference evidence="2 3" key="1">
    <citation type="submission" date="2015-06" db="EMBL/GenBank/DDBJ databases">
        <title>Cloning and characterization of the uncialamcin biosynthetic gene cluster.</title>
        <authorList>
            <person name="Yan X."/>
            <person name="Huang T."/>
            <person name="Ge H."/>
            <person name="Shen B."/>
        </authorList>
    </citation>
    <scope>NUCLEOTIDE SEQUENCE [LARGE SCALE GENOMIC DNA]</scope>
    <source>
        <strain evidence="2 3">DCA2648</strain>
    </source>
</reference>
<name>A0A1Q4VDS0_9ACTN</name>
<organism evidence="2 3">
    <name type="scientific">Streptomyces uncialis</name>
    <dbReference type="NCBI Taxonomy" id="1048205"/>
    <lineage>
        <taxon>Bacteria</taxon>
        <taxon>Bacillati</taxon>
        <taxon>Actinomycetota</taxon>
        <taxon>Actinomycetes</taxon>
        <taxon>Kitasatosporales</taxon>
        <taxon>Streptomycetaceae</taxon>
        <taxon>Streptomyces</taxon>
    </lineage>
</organism>
<keyword evidence="1" id="KW-0732">Signal</keyword>
<dbReference type="RefSeq" id="WP_073783538.1">
    <property type="nucleotide sequence ID" value="NZ_LFBV01000001.1"/>
</dbReference>
<evidence type="ECO:0000313" key="2">
    <source>
        <dbReference type="EMBL" id="OKH95870.1"/>
    </source>
</evidence>
<evidence type="ECO:0008006" key="4">
    <source>
        <dbReference type="Google" id="ProtNLM"/>
    </source>
</evidence>